<dbReference type="InterPro" id="IPR051218">
    <property type="entry name" value="Sec_MonoDiacylglyc_Lipase"/>
</dbReference>
<dbReference type="PANTHER" id="PTHR45856">
    <property type="entry name" value="ALPHA/BETA-HYDROLASES SUPERFAMILY PROTEIN"/>
    <property type="match status" value="1"/>
</dbReference>
<dbReference type="CDD" id="cd00519">
    <property type="entry name" value="Lipase_3"/>
    <property type="match status" value="1"/>
</dbReference>
<proteinExistence type="predicted"/>
<dbReference type="AlphaFoldDB" id="A0A1Y1W449"/>
<dbReference type="Proteomes" id="UP000193922">
    <property type="component" value="Unassembled WGS sequence"/>
</dbReference>
<dbReference type="PANTHER" id="PTHR45856:SF25">
    <property type="entry name" value="FUNGAL LIPASE-LIKE DOMAIN-CONTAINING PROTEIN"/>
    <property type="match status" value="1"/>
</dbReference>
<name>A0A1Y1W449_9FUNG</name>
<evidence type="ECO:0000313" key="2">
    <source>
        <dbReference type="EMBL" id="ORX68301.1"/>
    </source>
</evidence>
<dbReference type="GeneID" id="63800726"/>
<dbReference type="RefSeq" id="XP_040742115.1">
    <property type="nucleotide sequence ID" value="XM_040884078.1"/>
</dbReference>
<organism evidence="2 3">
    <name type="scientific">Linderina pennispora</name>
    <dbReference type="NCBI Taxonomy" id="61395"/>
    <lineage>
        <taxon>Eukaryota</taxon>
        <taxon>Fungi</taxon>
        <taxon>Fungi incertae sedis</taxon>
        <taxon>Zoopagomycota</taxon>
        <taxon>Kickxellomycotina</taxon>
        <taxon>Kickxellomycetes</taxon>
        <taxon>Kickxellales</taxon>
        <taxon>Kickxellaceae</taxon>
        <taxon>Linderina</taxon>
    </lineage>
</organism>
<dbReference type="EMBL" id="MCFD01000010">
    <property type="protein sequence ID" value="ORX68301.1"/>
    <property type="molecule type" value="Genomic_DNA"/>
</dbReference>
<dbReference type="GO" id="GO:0016787">
    <property type="term" value="F:hydrolase activity"/>
    <property type="evidence" value="ECO:0007669"/>
    <property type="project" value="UniProtKB-KW"/>
</dbReference>
<keyword evidence="2" id="KW-0378">Hydrolase</keyword>
<comment type="caution">
    <text evidence="2">The sequence shown here is derived from an EMBL/GenBank/DDBJ whole genome shotgun (WGS) entry which is preliminary data.</text>
</comment>
<feature type="non-terminal residue" evidence="2">
    <location>
        <position position="1"/>
    </location>
</feature>
<protein>
    <submittedName>
        <fullName evidence="2">Alpha/beta-hydrolase</fullName>
    </submittedName>
</protein>
<evidence type="ECO:0000259" key="1">
    <source>
        <dbReference type="Pfam" id="PF01764"/>
    </source>
</evidence>
<gene>
    <name evidence="2" type="ORF">DL89DRAFT_205861</name>
</gene>
<dbReference type="Pfam" id="PF01764">
    <property type="entry name" value="Lipase_3"/>
    <property type="match status" value="1"/>
</dbReference>
<feature type="domain" description="Fungal lipase-type" evidence="1">
    <location>
        <begin position="47"/>
        <end position="181"/>
    </location>
</feature>
<evidence type="ECO:0000313" key="3">
    <source>
        <dbReference type="Proteomes" id="UP000193922"/>
    </source>
</evidence>
<dbReference type="SUPFAM" id="SSF53474">
    <property type="entry name" value="alpha/beta-Hydrolases"/>
    <property type="match status" value="1"/>
</dbReference>
<dbReference type="Gene3D" id="3.40.50.1820">
    <property type="entry name" value="alpha/beta hydrolase"/>
    <property type="match status" value="1"/>
</dbReference>
<dbReference type="GO" id="GO:0006629">
    <property type="term" value="P:lipid metabolic process"/>
    <property type="evidence" value="ECO:0007669"/>
    <property type="project" value="InterPro"/>
</dbReference>
<dbReference type="OrthoDB" id="426718at2759"/>
<sequence length="239" mass="26845">VSGKRWTCLVNCWSPDTLGTEVDYHWDVTLPASYGYVAHRSQSKEIIVSFRGSTILMDWIQDFSFLPVSWPKSIEGSKVHNGFLFGYTAAADGIKKTLKELTAKYPDYKIVVTGHSLGGAIAAVATADLLISFPEWKSKMELYTYGEPRVGNPAFAHWLSSQNIPIFRVVNRGDMVPQVPTRWMNFEHHTQEVWYSGRSKDAQFCGGESLENDQCQNSLLPIQLSIINHLQYPGLSPSL</sequence>
<accession>A0A1Y1W449</accession>
<dbReference type="InterPro" id="IPR029058">
    <property type="entry name" value="AB_hydrolase_fold"/>
</dbReference>
<reference evidence="2 3" key="1">
    <citation type="submission" date="2016-07" db="EMBL/GenBank/DDBJ databases">
        <title>Pervasive Adenine N6-methylation of Active Genes in Fungi.</title>
        <authorList>
            <consortium name="DOE Joint Genome Institute"/>
            <person name="Mondo S.J."/>
            <person name="Dannebaum R.O."/>
            <person name="Kuo R.C."/>
            <person name="Labutti K."/>
            <person name="Haridas S."/>
            <person name="Kuo A."/>
            <person name="Salamov A."/>
            <person name="Ahrendt S.R."/>
            <person name="Lipzen A."/>
            <person name="Sullivan W."/>
            <person name="Andreopoulos W.B."/>
            <person name="Clum A."/>
            <person name="Lindquist E."/>
            <person name="Daum C."/>
            <person name="Ramamoorthy G.K."/>
            <person name="Gryganskyi A."/>
            <person name="Culley D."/>
            <person name="Magnuson J.K."/>
            <person name="James T.Y."/>
            <person name="O'Malley M.A."/>
            <person name="Stajich J.E."/>
            <person name="Spatafora J.W."/>
            <person name="Visel A."/>
            <person name="Grigoriev I.V."/>
        </authorList>
    </citation>
    <scope>NUCLEOTIDE SEQUENCE [LARGE SCALE GENOMIC DNA]</scope>
    <source>
        <strain evidence="2 3">ATCC 12442</strain>
    </source>
</reference>
<feature type="non-terminal residue" evidence="2">
    <location>
        <position position="239"/>
    </location>
</feature>
<dbReference type="InterPro" id="IPR002921">
    <property type="entry name" value="Fungal_lipase-type"/>
</dbReference>
<keyword evidence="3" id="KW-1185">Reference proteome</keyword>